<comment type="caution">
    <text evidence="3">The sequence shown here is derived from an EMBL/GenBank/DDBJ whole genome shotgun (WGS) entry which is preliminary data.</text>
</comment>
<protein>
    <submittedName>
        <fullName evidence="3">Uncharacterized protein</fullName>
    </submittedName>
</protein>
<evidence type="ECO:0000256" key="1">
    <source>
        <dbReference type="SAM" id="Phobius"/>
    </source>
</evidence>
<feature type="chain" id="PRO_5009525773" evidence="2">
    <location>
        <begin position="22"/>
        <end position="166"/>
    </location>
</feature>
<reference evidence="3 4" key="1">
    <citation type="journal article" date="2016" name="Nat. Commun.">
        <title>Thousands of microbial genomes shed light on interconnected biogeochemical processes in an aquifer system.</title>
        <authorList>
            <person name="Anantharaman K."/>
            <person name="Brown C.T."/>
            <person name="Hug L.A."/>
            <person name="Sharon I."/>
            <person name="Castelle C.J."/>
            <person name="Probst A.J."/>
            <person name="Thomas B.C."/>
            <person name="Singh A."/>
            <person name="Wilkins M.J."/>
            <person name="Karaoz U."/>
            <person name="Brodie E.L."/>
            <person name="Williams K.H."/>
            <person name="Hubbard S.S."/>
            <person name="Banfield J.F."/>
        </authorList>
    </citation>
    <scope>NUCLEOTIDE SEQUENCE [LARGE SCALE GENOMIC DNA]</scope>
</reference>
<evidence type="ECO:0000313" key="4">
    <source>
        <dbReference type="Proteomes" id="UP000177803"/>
    </source>
</evidence>
<dbReference type="AlphaFoldDB" id="A0A1F6NJ03"/>
<feature type="transmembrane region" description="Helical" evidence="1">
    <location>
        <begin position="45"/>
        <end position="66"/>
    </location>
</feature>
<keyword evidence="2" id="KW-0732">Signal</keyword>
<organism evidence="3 4">
    <name type="scientific">Candidatus Magasanikbacteria bacterium RIFOXYA2_FULL_44_8</name>
    <dbReference type="NCBI Taxonomy" id="1798696"/>
    <lineage>
        <taxon>Bacteria</taxon>
        <taxon>Candidatus Magasanikiibacteriota</taxon>
    </lineage>
</organism>
<proteinExistence type="predicted"/>
<evidence type="ECO:0000313" key="3">
    <source>
        <dbReference type="EMBL" id="OGH83839.1"/>
    </source>
</evidence>
<evidence type="ECO:0000256" key="2">
    <source>
        <dbReference type="SAM" id="SignalP"/>
    </source>
</evidence>
<keyword evidence="1" id="KW-1133">Transmembrane helix</keyword>
<feature type="transmembrane region" description="Helical" evidence="1">
    <location>
        <begin position="111"/>
        <end position="132"/>
    </location>
</feature>
<keyword evidence="1" id="KW-0472">Membrane</keyword>
<feature type="transmembrane region" description="Helical" evidence="1">
    <location>
        <begin position="144"/>
        <end position="164"/>
    </location>
</feature>
<dbReference type="EMBL" id="MFQR01000059">
    <property type="protein sequence ID" value="OGH83839.1"/>
    <property type="molecule type" value="Genomic_DNA"/>
</dbReference>
<feature type="transmembrane region" description="Helical" evidence="1">
    <location>
        <begin position="78"/>
        <end position="95"/>
    </location>
</feature>
<name>A0A1F6NJ03_9BACT</name>
<accession>A0A1F6NJ03</accession>
<dbReference type="Proteomes" id="UP000177803">
    <property type="component" value="Unassembled WGS sequence"/>
</dbReference>
<keyword evidence="1" id="KW-0812">Transmembrane</keyword>
<feature type="signal peptide" evidence="2">
    <location>
        <begin position="1"/>
        <end position="21"/>
    </location>
</feature>
<gene>
    <name evidence="3" type="ORF">A2261_02280</name>
</gene>
<sequence>MRKYWLLILLAIFIPTTKASAFCPACTVAAAGGLGLARYFGIDDVVSSLWLGGVTVAVSIWTFEWLEKKKWIFPYHRAITTIAYYALLVAPLYFYDLIGHPLNKFWGVDKILLGVIIGSIFFYGAGYLYQWMKKKNGGRAHFPFEKVVLPISTMIILSIIFYFLTK</sequence>